<dbReference type="FunFam" id="1.10.10.10:FF:000001">
    <property type="entry name" value="LysR family transcriptional regulator"/>
    <property type="match status" value="1"/>
</dbReference>
<dbReference type="RefSeq" id="WP_406854335.1">
    <property type="nucleotide sequence ID" value="NZ_CP157484.1"/>
</dbReference>
<evidence type="ECO:0000256" key="1">
    <source>
        <dbReference type="ARBA" id="ARBA00009437"/>
    </source>
</evidence>
<dbReference type="GO" id="GO:0032993">
    <property type="term" value="C:protein-DNA complex"/>
    <property type="evidence" value="ECO:0007669"/>
    <property type="project" value="TreeGrafter"/>
</dbReference>
<dbReference type="Gene3D" id="1.10.10.10">
    <property type="entry name" value="Winged helix-like DNA-binding domain superfamily/Winged helix DNA-binding domain"/>
    <property type="match status" value="1"/>
</dbReference>
<proteinExistence type="inferred from homology"/>
<dbReference type="InterPro" id="IPR036388">
    <property type="entry name" value="WH-like_DNA-bd_sf"/>
</dbReference>
<dbReference type="EMBL" id="CP157484">
    <property type="protein sequence ID" value="XBO37512.1"/>
    <property type="molecule type" value="Genomic_DNA"/>
</dbReference>
<accession>A0AAU7JBB8</accession>
<dbReference type="SUPFAM" id="SSF53850">
    <property type="entry name" value="Periplasmic binding protein-like II"/>
    <property type="match status" value="1"/>
</dbReference>
<keyword evidence="2" id="KW-0805">Transcription regulation</keyword>
<dbReference type="PANTHER" id="PTHR30346">
    <property type="entry name" value="TRANSCRIPTIONAL DUAL REGULATOR HCAR-RELATED"/>
    <property type="match status" value="1"/>
</dbReference>
<dbReference type="InterPro" id="IPR036390">
    <property type="entry name" value="WH_DNA-bd_sf"/>
</dbReference>
<dbReference type="PANTHER" id="PTHR30346:SF28">
    <property type="entry name" value="HTH-TYPE TRANSCRIPTIONAL REGULATOR CYNR"/>
    <property type="match status" value="1"/>
</dbReference>
<reference evidence="6" key="1">
    <citation type="submission" date="2024-05" db="EMBL/GenBank/DDBJ databases">
        <authorList>
            <person name="Kim S."/>
            <person name="Heo J."/>
            <person name="Choi H."/>
            <person name="Choi Y."/>
            <person name="Kwon S.-W."/>
            <person name="Kim Y."/>
        </authorList>
    </citation>
    <scope>NUCLEOTIDE SEQUENCE</scope>
    <source>
        <strain evidence="6">KACC 23698</strain>
    </source>
</reference>
<evidence type="ECO:0000256" key="4">
    <source>
        <dbReference type="ARBA" id="ARBA00023163"/>
    </source>
</evidence>
<keyword evidence="4" id="KW-0804">Transcription</keyword>
<dbReference type="GO" id="GO:0003700">
    <property type="term" value="F:DNA-binding transcription factor activity"/>
    <property type="evidence" value="ECO:0007669"/>
    <property type="project" value="InterPro"/>
</dbReference>
<dbReference type="SUPFAM" id="SSF46785">
    <property type="entry name" value="Winged helix' DNA-binding domain"/>
    <property type="match status" value="1"/>
</dbReference>
<evidence type="ECO:0000256" key="2">
    <source>
        <dbReference type="ARBA" id="ARBA00023015"/>
    </source>
</evidence>
<dbReference type="InterPro" id="IPR005119">
    <property type="entry name" value="LysR_subst-bd"/>
</dbReference>
<dbReference type="PROSITE" id="PS50931">
    <property type="entry name" value="HTH_LYSR"/>
    <property type="match status" value="1"/>
</dbReference>
<gene>
    <name evidence="6" type="ORF">ABEG18_17510</name>
</gene>
<sequence>MIRSFVRLPLREGASVEMHQIRYFLAVCEELNFTRAAERCHVAQPSLTRAVKLLEEELGGPLFHRERANTHLSELGRMVRPHLEEVYERAQQAKREALDFTKLKRTTLRIGIMCTIAPDQLVDLLRAVQARHPGVELHIVDAAAPQLEERLVQGDLEVAIYCRPNRDGDERLHRIPLFREQMMIAVAPQHRLAGQNMVRARDLDGERYVNRVNCEFTGVAGPIWREHGATCSLVYRSERDDWVLAMVAAGLGFGFLPESGVTHPGVVARPLIDPEFWREVNLVTVRGRPHSPAVGAFVREAMRARWPGSLQHSEAGLKPDAA</sequence>
<dbReference type="GO" id="GO:0003677">
    <property type="term" value="F:DNA binding"/>
    <property type="evidence" value="ECO:0007669"/>
    <property type="project" value="UniProtKB-KW"/>
</dbReference>
<protein>
    <submittedName>
        <fullName evidence="6">LysR family transcriptional regulator</fullName>
    </submittedName>
</protein>
<dbReference type="AlphaFoldDB" id="A0AAU7JBB8"/>
<name>A0AAU7JBB8_9HYPH</name>
<comment type="similarity">
    <text evidence="1">Belongs to the LysR transcriptional regulatory family.</text>
</comment>
<evidence type="ECO:0000256" key="3">
    <source>
        <dbReference type="ARBA" id="ARBA00023125"/>
    </source>
</evidence>
<evidence type="ECO:0000259" key="5">
    <source>
        <dbReference type="PROSITE" id="PS50931"/>
    </source>
</evidence>
<keyword evidence="3" id="KW-0238">DNA-binding</keyword>
<dbReference type="Gene3D" id="3.40.190.10">
    <property type="entry name" value="Periplasmic binding protein-like II"/>
    <property type="match status" value="2"/>
</dbReference>
<feature type="domain" description="HTH lysR-type" evidence="5">
    <location>
        <begin position="16"/>
        <end position="73"/>
    </location>
</feature>
<dbReference type="InterPro" id="IPR000847">
    <property type="entry name" value="LysR_HTH_N"/>
</dbReference>
<dbReference type="PRINTS" id="PR00039">
    <property type="entry name" value="HTHLYSR"/>
</dbReference>
<dbReference type="CDD" id="cd05466">
    <property type="entry name" value="PBP2_LTTR_substrate"/>
    <property type="match status" value="1"/>
</dbReference>
<organism evidence="6">
    <name type="scientific">Alsobacter sp. KACC 23698</name>
    <dbReference type="NCBI Taxonomy" id="3149229"/>
    <lineage>
        <taxon>Bacteria</taxon>
        <taxon>Pseudomonadati</taxon>
        <taxon>Pseudomonadota</taxon>
        <taxon>Alphaproteobacteria</taxon>
        <taxon>Hyphomicrobiales</taxon>
        <taxon>Alsobacteraceae</taxon>
        <taxon>Alsobacter</taxon>
    </lineage>
</organism>
<dbReference type="Pfam" id="PF00126">
    <property type="entry name" value="HTH_1"/>
    <property type="match status" value="1"/>
</dbReference>
<evidence type="ECO:0000313" key="6">
    <source>
        <dbReference type="EMBL" id="XBO37512.1"/>
    </source>
</evidence>
<dbReference type="Pfam" id="PF03466">
    <property type="entry name" value="LysR_substrate"/>
    <property type="match status" value="1"/>
</dbReference>